<dbReference type="InterPro" id="IPR008927">
    <property type="entry name" value="6-PGluconate_DH-like_C_sf"/>
</dbReference>
<dbReference type="Proteomes" id="UP001432014">
    <property type="component" value="Chromosome"/>
</dbReference>
<organism evidence="5 6">
    <name type="scientific">Kitasatospora herbaricolor</name>
    <dbReference type="NCBI Taxonomy" id="68217"/>
    <lineage>
        <taxon>Bacteria</taxon>
        <taxon>Bacillati</taxon>
        <taxon>Actinomycetota</taxon>
        <taxon>Actinomycetes</taxon>
        <taxon>Kitasatosporales</taxon>
        <taxon>Streptomycetaceae</taxon>
        <taxon>Kitasatospora</taxon>
    </lineage>
</organism>
<comment type="similarity">
    <text evidence="1">Belongs to the UDP-glucose/GDP-mannose dehydrogenase family.</text>
</comment>
<name>A0ABZ1W8H2_9ACTN</name>
<reference evidence="5 6" key="1">
    <citation type="submission" date="2022-10" db="EMBL/GenBank/DDBJ databases">
        <title>The complete genomes of actinobacterial strains from the NBC collection.</title>
        <authorList>
            <person name="Joergensen T.S."/>
            <person name="Alvarez Arevalo M."/>
            <person name="Sterndorff E.B."/>
            <person name="Faurdal D."/>
            <person name="Vuksanovic O."/>
            <person name="Mourched A.-S."/>
            <person name="Charusanti P."/>
            <person name="Shaw S."/>
            <person name="Blin K."/>
            <person name="Weber T."/>
        </authorList>
    </citation>
    <scope>NUCLEOTIDE SEQUENCE [LARGE SCALE GENOMIC DNA]</scope>
    <source>
        <strain evidence="5 6">NBC_01247</strain>
    </source>
</reference>
<feature type="region of interest" description="Disordered" evidence="2">
    <location>
        <begin position="359"/>
        <end position="388"/>
    </location>
</feature>
<dbReference type="RefSeq" id="WP_329497563.1">
    <property type="nucleotide sequence ID" value="NZ_CP108460.1"/>
</dbReference>
<dbReference type="Pfam" id="PF03721">
    <property type="entry name" value="UDPG_MGDP_dh_N"/>
    <property type="match status" value="1"/>
</dbReference>
<dbReference type="SUPFAM" id="SSF48179">
    <property type="entry name" value="6-phosphogluconate dehydrogenase C-terminal domain-like"/>
    <property type="match status" value="1"/>
</dbReference>
<feature type="compositionally biased region" description="Pro residues" evidence="2">
    <location>
        <begin position="363"/>
        <end position="374"/>
    </location>
</feature>
<sequence length="436" mass="45615">MTEGVVVVRVVVTGQGRVGLPLAVRAAEVGHRVVGYDVDEHRIKRLAAGEPQVADVPAARLRPLLRSGAYRPSADPADVEGFDVAVITVPAPLRDGAPDLSLVESSAMLLARHLRPGATVVLESTGYPGTTEELLAPLLEEGSGLTAGPDFHLGCSPERIDRGDPAWRLENTPKVVSGLGPAALAAVDGFYRQLVERTVPVSSCRQAELTQLLECGFRQVNTALVNELAMFAHDLGLDLREAIDAAAVGPFGHPRFTPGPGADGPCLPIDPACLPWRAERALGQSFRLVELANEVNGRMPEYVVRRLTAALTERRRPVRGSRVLLLGPADEGGAAGGSGGTPAARIAELLTRAGAEVRVAGPHPVPGPHPPAGPHPDGGPSASTARVGATPGELAAADAVVLLADHEDVDDRAVTRHARYVLDCRRRPAGAAVEVL</sequence>
<keyword evidence="6" id="KW-1185">Reference proteome</keyword>
<evidence type="ECO:0000313" key="6">
    <source>
        <dbReference type="Proteomes" id="UP001432014"/>
    </source>
</evidence>
<dbReference type="PANTHER" id="PTHR43491:SF1">
    <property type="entry name" value="UDP-N-ACETYL-D-MANNOSAMINE DEHYDROGENASE"/>
    <property type="match status" value="1"/>
</dbReference>
<dbReference type="InterPro" id="IPR017476">
    <property type="entry name" value="UDP-Glc/GDP-Man"/>
</dbReference>
<dbReference type="EMBL" id="CP108482">
    <property type="protein sequence ID" value="WUS57144.1"/>
    <property type="molecule type" value="Genomic_DNA"/>
</dbReference>
<dbReference type="PANTHER" id="PTHR43491">
    <property type="entry name" value="UDP-N-ACETYL-D-MANNOSAMINE DEHYDROGENASE"/>
    <property type="match status" value="1"/>
</dbReference>
<proteinExistence type="inferred from homology"/>
<feature type="domain" description="UDP-glucose/GDP-mannose dehydrogenase N-terminal" evidence="4">
    <location>
        <begin position="9"/>
        <end position="182"/>
    </location>
</feature>
<dbReference type="InterPro" id="IPR028359">
    <property type="entry name" value="UDP_ManNAc/GlcNAc_DH"/>
</dbReference>
<dbReference type="SUPFAM" id="SSF51735">
    <property type="entry name" value="NAD(P)-binding Rossmann-fold domains"/>
    <property type="match status" value="1"/>
</dbReference>
<evidence type="ECO:0000256" key="2">
    <source>
        <dbReference type="SAM" id="MobiDB-lite"/>
    </source>
</evidence>
<dbReference type="PIRSF" id="PIRSF000124">
    <property type="entry name" value="UDPglc_GDPman_dh"/>
    <property type="match status" value="1"/>
</dbReference>
<dbReference type="Pfam" id="PF00984">
    <property type="entry name" value="UDPG_MGDP_dh"/>
    <property type="match status" value="1"/>
</dbReference>
<gene>
    <name evidence="5" type="ORF">OG469_17495</name>
</gene>
<evidence type="ECO:0000259" key="4">
    <source>
        <dbReference type="Pfam" id="PF03721"/>
    </source>
</evidence>
<dbReference type="InterPro" id="IPR001732">
    <property type="entry name" value="UDP-Glc/GDP-Man_DH_N"/>
</dbReference>
<evidence type="ECO:0000259" key="3">
    <source>
        <dbReference type="Pfam" id="PF00984"/>
    </source>
</evidence>
<dbReference type="PIRSF" id="PIRSF500136">
    <property type="entry name" value="UDP_ManNAc_DH"/>
    <property type="match status" value="1"/>
</dbReference>
<accession>A0ABZ1W8H2</accession>
<evidence type="ECO:0000313" key="5">
    <source>
        <dbReference type="EMBL" id="WUS57144.1"/>
    </source>
</evidence>
<dbReference type="InterPro" id="IPR036291">
    <property type="entry name" value="NAD(P)-bd_dom_sf"/>
</dbReference>
<feature type="domain" description="UDP-glucose/GDP-mannose dehydrogenase dimerisation" evidence="3">
    <location>
        <begin position="205"/>
        <end position="296"/>
    </location>
</feature>
<evidence type="ECO:0000256" key="1">
    <source>
        <dbReference type="PIRNR" id="PIRNR000124"/>
    </source>
</evidence>
<dbReference type="NCBIfam" id="TIGR03026">
    <property type="entry name" value="NDP-sugDHase"/>
    <property type="match status" value="1"/>
</dbReference>
<protein>
    <submittedName>
        <fullName evidence="5">Nucleotide sugar dehydrogenase</fullName>
    </submittedName>
</protein>
<dbReference type="Gene3D" id="3.40.50.720">
    <property type="entry name" value="NAD(P)-binding Rossmann-like Domain"/>
    <property type="match status" value="2"/>
</dbReference>
<dbReference type="InterPro" id="IPR014026">
    <property type="entry name" value="UDP-Glc/GDP-Man_DH_dimer"/>
</dbReference>